<evidence type="ECO:0000256" key="2">
    <source>
        <dbReference type="PROSITE-ProRule" id="PRU10141"/>
    </source>
</evidence>
<dbReference type="OMA" id="VEGDYHI"/>
<dbReference type="OrthoDB" id="248923at2759"/>
<evidence type="ECO:0000259" key="3">
    <source>
        <dbReference type="PROSITE" id="PS50011"/>
    </source>
</evidence>
<gene>
    <name evidence="4" type="primary">Contig13527.g14437</name>
    <name evidence="4" type="ORF">STYLEM_9585</name>
</gene>
<evidence type="ECO:0000313" key="5">
    <source>
        <dbReference type="Proteomes" id="UP000039865"/>
    </source>
</evidence>
<dbReference type="PANTHER" id="PTHR23084:SF263">
    <property type="entry name" value="MORN REPEAT-CONTAINING PROTEIN 1"/>
    <property type="match status" value="1"/>
</dbReference>
<feature type="binding site" evidence="2">
    <location>
        <position position="45"/>
    </location>
    <ligand>
        <name>ATP</name>
        <dbReference type="ChEBI" id="CHEBI:30616"/>
    </ligand>
</feature>
<dbReference type="GO" id="GO:0004672">
    <property type="term" value="F:protein kinase activity"/>
    <property type="evidence" value="ECO:0007669"/>
    <property type="project" value="InterPro"/>
</dbReference>
<keyword evidence="2" id="KW-0547">Nucleotide-binding</keyword>
<evidence type="ECO:0000313" key="4">
    <source>
        <dbReference type="EMBL" id="CDW80583.1"/>
    </source>
</evidence>
<dbReference type="SUPFAM" id="SSF56112">
    <property type="entry name" value="Protein kinase-like (PK-like)"/>
    <property type="match status" value="1"/>
</dbReference>
<proteinExistence type="predicted"/>
<dbReference type="PANTHER" id="PTHR23084">
    <property type="entry name" value="PHOSPHATIDYLINOSITOL-4-PHOSPHATE 5-KINASE RELATED"/>
    <property type="match status" value="1"/>
</dbReference>
<dbReference type="SUPFAM" id="SSF82185">
    <property type="entry name" value="Histone H3 K4-specific methyltransferase SET7/9 N-terminal domain"/>
    <property type="match status" value="1"/>
</dbReference>
<dbReference type="InParanoid" id="A0A078AIE6"/>
<dbReference type="InterPro" id="IPR017441">
    <property type="entry name" value="Protein_kinase_ATP_BS"/>
</dbReference>
<sequence length="186" mass="22200">MEQYVSLSLQPLWDKYQFEENIGFGAYGSVKKVKNTEDYKYYAMKVQNLKDLMTQVPNNYSNEFLRIIREISTFKLCHPNITKFYESYFMPLIQYANGVIYQGEYDYITKQSDGRGRYIQSDGNVYDGFLKQDKRDGYGRSIFVEGDYHIGEYKDDKFHGQGRYYWKDGQIYEGQFVKDKKMDQDQ</sequence>
<dbReference type="Proteomes" id="UP000039865">
    <property type="component" value="Unassembled WGS sequence"/>
</dbReference>
<dbReference type="SMART" id="SM00698">
    <property type="entry name" value="MORN"/>
    <property type="match status" value="2"/>
</dbReference>
<name>A0A078AIE6_STYLE</name>
<feature type="domain" description="Protein kinase" evidence="3">
    <location>
        <begin position="16"/>
        <end position="186"/>
    </location>
</feature>
<dbReference type="GO" id="GO:0005524">
    <property type="term" value="F:ATP binding"/>
    <property type="evidence" value="ECO:0007669"/>
    <property type="project" value="UniProtKB-UniRule"/>
</dbReference>
<keyword evidence="5" id="KW-1185">Reference proteome</keyword>
<organism evidence="4 5">
    <name type="scientific">Stylonychia lemnae</name>
    <name type="common">Ciliate</name>
    <dbReference type="NCBI Taxonomy" id="5949"/>
    <lineage>
        <taxon>Eukaryota</taxon>
        <taxon>Sar</taxon>
        <taxon>Alveolata</taxon>
        <taxon>Ciliophora</taxon>
        <taxon>Intramacronucleata</taxon>
        <taxon>Spirotrichea</taxon>
        <taxon>Stichotrichia</taxon>
        <taxon>Sporadotrichida</taxon>
        <taxon>Oxytrichidae</taxon>
        <taxon>Stylonychinae</taxon>
        <taxon>Stylonychia</taxon>
    </lineage>
</organism>
<accession>A0A078AIE6</accession>
<keyword evidence="2" id="KW-0067">ATP-binding</keyword>
<dbReference type="Pfam" id="PF02493">
    <property type="entry name" value="MORN"/>
    <property type="match status" value="3"/>
</dbReference>
<dbReference type="PROSITE" id="PS50011">
    <property type="entry name" value="PROTEIN_KINASE_DOM"/>
    <property type="match status" value="1"/>
</dbReference>
<reference evidence="4 5" key="1">
    <citation type="submission" date="2014-06" db="EMBL/GenBank/DDBJ databases">
        <authorList>
            <person name="Swart Estienne"/>
        </authorList>
    </citation>
    <scope>NUCLEOTIDE SEQUENCE [LARGE SCALE GENOMIC DNA]</scope>
    <source>
        <strain evidence="4 5">130c</strain>
    </source>
</reference>
<protein>
    <submittedName>
        <fullName evidence="4">Morn repeat protein</fullName>
    </submittedName>
</protein>
<keyword evidence="1" id="KW-0677">Repeat</keyword>
<dbReference type="PROSITE" id="PS00107">
    <property type="entry name" value="PROTEIN_KINASE_ATP"/>
    <property type="match status" value="1"/>
</dbReference>
<dbReference type="EMBL" id="CCKQ01009120">
    <property type="protein sequence ID" value="CDW80583.1"/>
    <property type="molecule type" value="Genomic_DNA"/>
</dbReference>
<dbReference type="InterPro" id="IPR011009">
    <property type="entry name" value="Kinase-like_dom_sf"/>
</dbReference>
<dbReference type="Gene3D" id="3.30.200.20">
    <property type="entry name" value="Phosphorylase Kinase, domain 1"/>
    <property type="match status" value="1"/>
</dbReference>
<dbReference type="InterPro" id="IPR003409">
    <property type="entry name" value="MORN"/>
</dbReference>
<dbReference type="InterPro" id="IPR000719">
    <property type="entry name" value="Prot_kinase_dom"/>
</dbReference>
<dbReference type="AlphaFoldDB" id="A0A078AIE6"/>
<dbReference type="Gene3D" id="2.20.110.10">
    <property type="entry name" value="Histone H3 K4-specific methyltransferase SET7/9 N-terminal domain"/>
    <property type="match status" value="1"/>
</dbReference>
<evidence type="ECO:0000256" key="1">
    <source>
        <dbReference type="ARBA" id="ARBA00022737"/>
    </source>
</evidence>